<accession>A0A8H5CF21</accession>
<reference evidence="1 2" key="1">
    <citation type="journal article" date="2020" name="ISME J.">
        <title>Uncovering the hidden diversity of litter-decomposition mechanisms in mushroom-forming fungi.</title>
        <authorList>
            <person name="Floudas D."/>
            <person name="Bentzer J."/>
            <person name="Ahren D."/>
            <person name="Johansson T."/>
            <person name="Persson P."/>
            <person name="Tunlid A."/>
        </authorList>
    </citation>
    <scope>NUCLEOTIDE SEQUENCE [LARGE SCALE GENOMIC DNA]</scope>
    <source>
        <strain evidence="1 2">CBS 175.51</strain>
    </source>
</reference>
<comment type="caution">
    <text evidence="1">The sequence shown here is derived from an EMBL/GenBank/DDBJ whole genome shotgun (WGS) entry which is preliminary data.</text>
</comment>
<dbReference type="AlphaFoldDB" id="A0A8H5CF21"/>
<organism evidence="1 2">
    <name type="scientific">Ephemerocybe angulata</name>
    <dbReference type="NCBI Taxonomy" id="980116"/>
    <lineage>
        <taxon>Eukaryota</taxon>
        <taxon>Fungi</taxon>
        <taxon>Dikarya</taxon>
        <taxon>Basidiomycota</taxon>
        <taxon>Agaricomycotina</taxon>
        <taxon>Agaricomycetes</taxon>
        <taxon>Agaricomycetidae</taxon>
        <taxon>Agaricales</taxon>
        <taxon>Agaricineae</taxon>
        <taxon>Psathyrellaceae</taxon>
        <taxon>Ephemerocybe</taxon>
    </lineage>
</organism>
<keyword evidence="2" id="KW-1185">Reference proteome</keyword>
<sequence length="591" mass="66703">MSSSPSYEAHLYHESAPEPREATDLLSKPQYDHTLHIPDEVLLKFLLPLVFEPLATWDICVSVKHPAFVASQVSSNWRRIALGAPILWSNIHVECPRLGHLYRVSEDDLRKWNVATKIRKELVALWLSRSAQCPLDVHFDDRGSGFPMGVNPVAKGVIQFFGKYYVDLYDLILPYSSRLKVLQFDLELYPFNLPILRLLHIPPQELPSLQRIDVNLKVPYGMDRAAIDFDIPGQRRLLKGGAFSTPSLHSLSISGSDWGDLRSLDVLRSWPLGIGAIDFSNGAAPTSLDQLILLLKSLPELRRCKYRLINPQDHPLTTPSNAIHHSRLESLSLHDDPPPLGFATLLNFPSLKSLEMEYAALKTDPDSQVHDDRGSRVVEMILQFGSQLTSLNLVLRHDIFDQPSFHPKFFLGRLPELLHFTLIPLWKSKPDSGPNLGFLFPSLTLQLPTGPSIVHEPGVTPEGRDSSTLEALVLEHGASAESEQDNSESNAGRWCPKLRSLYTLLRNRTGAAEHALVDFIVSRRRNKVSPNPRNSELAPGLTQITQVDVEYSSEPKVNILEELREKGVDMRGLTLKLKYPEYWQMYEDEVF</sequence>
<evidence type="ECO:0008006" key="3">
    <source>
        <dbReference type="Google" id="ProtNLM"/>
    </source>
</evidence>
<protein>
    <recommendedName>
        <fullName evidence="3">F-box domain-containing protein</fullName>
    </recommendedName>
</protein>
<evidence type="ECO:0000313" key="2">
    <source>
        <dbReference type="Proteomes" id="UP000541558"/>
    </source>
</evidence>
<evidence type="ECO:0000313" key="1">
    <source>
        <dbReference type="EMBL" id="KAF5339337.1"/>
    </source>
</evidence>
<dbReference type="OrthoDB" id="10284916at2759"/>
<name>A0A8H5CF21_9AGAR</name>
<gene>
    <name evidence="1" type="ORF">D9611_009873</name>
</gene>
<proteinExistence type="predicted"/>
<dbReference type="EMBL" id="JAACJK010000008">
    <property type="protein sequence ID" value="KAF5339337.1"/>
    <property type="molecule type" value="Genomic_DNA"/>
</dbReference>
<dbReference type="Proteomes" id="UP000541558">
    <property type="component" value="Unassembled WGS sequence"/>
</dbReference>